<name>A0A1H7T2W8_STIAU</name>
<dbReference type="NCBIfam" id="TIGR01127">
    <property type="entry name" value="ilvA_1Cterm"/>
    <property type="match status" value="1"/>
</dbReference>
<comment type="catalytic activity">
    <reaction evidence="5">
        <text>L-serine = pyruvate + NH4(+)</text>
        <dbReference type="Rhea" id="RHEA:19169"/>
        <dbReference type="ChEBI" id="CHEBI:15361"/>
        <dbReference type="ChEBI" id="CHEBI:28938"/>
        <dbReference type="ChEBI" id="CHEBI:33384"/>
        <dbReference type="EC" id="4.3.1.17"/>
    </reaction>
</comment>
<dbReference type="EMBL" id="FOAP01000008">
    <property type="protein sequence ID" value="SEL78875.1"/>
    <property type="molecule type" value="Genomic_DNA"/>
</dbReference>
<proteinExistence type="inferred from homology"/>
<gene>
    <name evidence="7" type="ORF">SAMN05444354_108241</name>
</gene>
<dbReference type="GO" id="GO:0006565">
    <property type="term" value="P:L-serine catabolic process"/>
    <property type="evidence" value="ECO:0007669"/>
    <property type="project" value="TreeGrafter"/>
</dbReference>
<reference evidence="8" key="1">
    <citation type="submission" date="2016-10" db="EMBL/GenBank/DDBJ databases">
        <authorList>
            <person name="Varghese N."/>
            <person name="Submissions S."/>
        </authorList>
    </citation>
    <scope>NUCLEOTIDE SEQUENCE [LARGE SCALE GENOMIC DNA]</scope>
    <source>
        <strain evidence="8">DSM 17044</strain>
    </source>
</reference>
<dbReference type="CDD" id="cd01562">
    <property type="entry name" value="Thr-dehyd"/>
    <property type="match status" value="1"/>
</dbReference>
<keyword evidence="8" id="KW-1185">Reference proteome</keyword>
<dbReference type="Gene3D" id="3.40.50.1100">
    <property type="match status" value="2"/>
</dbReference>
<evidence type="ECO:0000256" key="4">
    <source>
        <dbReference type="ARBA" id="ARBA00023239"/>
    </source>
</evidence>
<comment type="cofactor">
    <cofactor evidence="1">
        <name>pyridoxal 5'-phosphate</name>
        <dbReference type="ChEBI" id="CHEBI:597326"/>
    </cofactor>
</comment>
<dbReference type="GO" id="GO:0006567">
    <property type="term" value="P:L-threonine catabolic process"/>
    <property type="evidence" value="ECO:0007669"/>
    <property type="project" value="InterPro"/>
</dbReference>
<dbReference type="CDD" id="cd04886">
    <property type="entry name" value="ACT_ThrD-II-like"/>
    <property type="match status" value="1"/>
</dbReference>
<comment type="similarity">
    <text evidence="2">Belongs to the serine/threonine dehydratase family.</text>
</comment>
<dbReference type="InterPro" id="IPR050147">
    <property type="entry name" value="Ser/Thr_Dehydratase"/>
</dbReference>
<dbReference type="InterPro" id="IPR044561">
    <property type="entry name" value="ACT_ThrD-II-like"/>
</dbReference>
<dbReference type="PANTHER" id="PTHR48078:SF6">
    <property type="entry name" value="L-THREONINE DEHYDRATASE CATABOLIC TDCB"/>
    <property type="match status" value="1"/>
</dbReference>
<dbReference type="FunFam" id="3.40.50.1100:FF:000007">
    <property type="entry name" value="L-threonine dehydratase catabolic TdcB"/>
    <property type="match status" value="1"/>
</dbReference>
<dbReference type="Pfam" id="PF00291">
    <property type="entry name" value="PALP"/>
    <property type="match status" value="1"/>
</dbReference>
<organism evidence="7 8">
    <name type="scientific">Stigmatella aurantiaca</name>
    <dbReference type="NCBI Taxonomy" id="41"/>
    <lineage>
        <taxon>Bacteria</taxon>
        <taxon>Pseudomonadati</taxon>
        <taxon>Myxococcota</taxon>
        <taxon>Myxococcia</taxon>
        <taxon>Myxococcales</taxon>
        <taxon>Cystobacterineae</taxon>
        <taxon>Archangiaceae</taxon>
        <taxon>Stigmatella</taxon>
    </lineage>
</organism>
<dbReference type="InterPro" id="IPR005789">
    <property type="entry name" value="Thr_deHydtase_catblc"/>
</dbReference>
<dbReference type="GO" id="GO:0003941">
    <property type="term" value="F:L-serine ammonia-lyase activity"/>
    <property type="evidence" value="ECO:0007669"/>
    <property type="project" value="UniProtKB-EC"/>
</dbReference>
<dbReference type="InterPro" id="IPR002912">
    <property type="entry name" value="ACT_dom"/>
</dbReference>
<dbReference type="Proteomes" id="UP000182719">
    <property type="component" value="Unassembled WGS sequence"/>
</dbReference>
<dbReference type="PANTHER" id="PTHR48078">
    <property type="entry name" value="THREONINE DEHYDRATASE, MITOCHONDRIAL-RELATED"/>
    <property type="match status" value="1"/>
</dbReference>
<protein>
    <submittedName>
        <fullName evidence="7">L-threonine ammonia-lyase</fullName>
    </submittedName>
</protein>
<evidence type="ECO:0000256" key="2">
    <source>
        <dbReference type="ARBA" id="ARBA00010869"/>
    </source>
</evidence>
<dbReference type="InterPro" id="IPR036052">
    <property type="entry name" value="TrpB-like_PALP_sf"/>
</dbReference>
<keyword evidence="4 7" id="KW-0456">Lyase</keyword>
<dbReference type="InterPro" id="IPR001926">
    <property type="entry name" value="TrpB-like_PALP"/>
</dbReference>
<dbReference type="RefSeq" id="WP_075007609.1">
    <property type="nucleotide sequence ID" value="NZ_FOAP01000008.1"/>
</dbReference>
<keyword evidence="3" id="KW-0663">Pyridoxal phosphate</keyword>
<dbReference type="GO" id="GO:0009097">
    <property type="term" value="P:isoleucine biosynthetic process"/>
    <property type="evidence" value="ECO:0007669"/>
    <property type="project" value="TreeGrafter"/>
</dbReference>
<dbReference type="SUPFAM" id="SSF53686">
    <property type="entry name" value="Tryptophan synthase beta subunit-like PLP-dependent enzymes"/>
    <property type="match status" value="1"/>
</dbReference>
<dbReference type="PROSITE" id="PS51671">
    <property type="entry name" value="ACT"/>
    <property type="match status" value="1"/>
</dbReference>
<dbReference type="GO" id="GO:0004794">
    <property type="term" value="F:threonine deaminase activity"/>
    <property type="evidence" value="ECO:0007669"/>
    <property type="project" value="InterPro"/>
</dbReference>
<evidence type="ECO:0000259" key="6">
    <source>
        <dbReference type="PROSITE" id="PS51671"/>
    </source>
</evidence>
<accession>A0A1H7T2W8</accession>
<feature type="domain" description="ACT" evidence="6">
    <location>
        <begin position="330"/>
        <end position="405"/>
    </location>
</feature>
<dbReference type="AlphaFoldDB" id="A0A1H7T2W8"/>
<dbReference type="Pfam" id="PF01842">
    <property type="entry name" value="ACT"/>
    <property type="match status" value="1"/>
</dbReference>
<evidence type="ECO:0000313" key="7">
    <source>
        <dbReference type="EMBL" id="SEL78875.1"/>
    </source>
</evidence>
<evidence type="ECO:0000256" key="1">
    <source>
        <dbReference type="ARBA" id="ARBA00001933"/>
    </source>
</evidence>
<evidence type="ECO:0000256" key="3">
    <source>
        <dbReference type="ARBA" id="ARBA00022898"/>
    </source>
</evidence>
<evidence type="ECO:0000313" key="8">
    <source>
        <dbReference type="Proteomes" id="UP000182719"/>
    </source>
</evidence>
<dbReference type="NCBIfam" id="NF005600">
    <property type="entry name" value="PRK07334.1"/>
    <property type="match status" value="1"/>
</dbReference>
<dbReference type="OrthoDB" id="9811476at2"/>
<evidence type="ECO:0000256" key="5">
    <source>
        <dbReference type="ARBA" id="ARBA00049406"/>
    </source>
</evidence>
<sequence length="405" mass="43473">MVTLQDILAARERIRGAIRPSPCPASDYFTERTRCSAVAFKMENLQRTGAFKERGALNKLLTLTAEEKARGVVAASAGNHAQGLAYHARRLGVKATIVMPERTPLIKVSRTRDEYEARVVLKGANFDEAYAEALRIQEQENLVFVHPFNDPHVIAGQGTIGLELLEQVPFVDMVLVPIGGGGLISGVACALKETNPRIQVVGVQAASIASMKSSLEAGQVTELAPGATIAEGIAVRKPGDLTFPMVRKYVDEVVTVDEEEIANAILLLLEQEKSVVEGAGAVGLAALVNGHVPRAVGRNVVVLLCGGNIDMNVISRIIERGLVKAGRLVRLEVSMPDRPGMLARLTAQVAEQRANVVEIHHNRAFSKTGLGEAMVGLTLETTGRAHIQELIAALARQGWQATEET</sequence>
<dbReference type="Gene3D" id="3.30.70.260">
    <property type="match status" value="1"/>
</dbReference>